<dbReference type="AlphaFoldDB" id="G2MCC5"/>
<proteinExistence type="predicted"/>
<accession>G2MCC5</accession>
<evidence type="ECO:0000313" key="1">
    <source>
        <dbReference type="EMBL" id="AEN17232.1"/>
    </source>
</evidence>
<dbReference type="EMBL" id="CP002983">
    <property type="protein sequence ID" value="AEN17232.1"/>
    <property type="molecule type" value="Genomic_DNA"/>
</dbReference>
<name>G2MCC5_HELPX</name>
<reference evidence="1 2" key="1">
    <citation type="submission" date="2011-08" db="EMBL/GenBank/DDBJ databases">
        <authorList>
            <person name="Kersulyte D."/>
            <person name="Choudhury A."/>
            <person name="Mukhopadhyay A.K."/>
            <person name="Nair G.B."/>
            <person name="Berg D.E."/>
        </authorList>
    </citation>
    <scope>NUCLEOTIDE SEQUENCE [LARGE SCALE GENOMIC DNA]</scope>
    <source>
        <strain evidence="2">SNT49</strain>
    </source>
</reference>
<dbReference type="Proteomes" id="UP000008534">
    <property type="component" value="Chromosome"/>
</dbReference>
<sequence>MVFMLFLMKINLKSHLVFKCRYFKCCNFKR</sequence>
<dbReference type="KEGG" id="hen:HPSNT_05485"/>
<protein>
    <submittedName>
        <fullName evidence="1">Uncharacterized protein</fullName>
    </submittedName>
</protein>
<dbReference type="HOGENOM" id="CLU_3403961_0_0_7"/>
<evidence type="ECO:0000313" key="2">
    <source>
        <dbReference type="Proteomes" id="UP000008534"/>
    </source>
</evidence>
<gene>
    <name evidence="1" type="ORF">HPSNT_05485</name>
</gene>
<organism evidence="1 2">
    <name type="scientific">Helicobacter pylori SNT49</name>
    <dbReference type="NCBI Taxonomy" id="1055530"/>
    <lineage>
        <taxon>Bacteria</taxon>
        <taxon>Pseudomonadati</taxon>
        <taxon>Campylobacterota</taxon>
        <taxon>Epsilonproteobacteria</taxon>
        <taxon>Campylobacterales</taxon>
        <taxon>Helicobacteraceae</taxon>
        <taxon>Helicobacter</taxon>
    </lineage>
</organism>